<dbReference type="PANTHER" id="PTHR10520">
    <property type="entry name" value="TRIFUNCTIONAL PURINE BIOSYNTHETIC PROTEIN ADENOSINE-3-RELATED"/>
    <property type="match status" value="1"/>
</dbReference>
<evidence type="ECO:0000256" key="9">
    <source>
        <dbReference type="ARBA" id="ARBA00032931"/>
    </source>
</evidence>
<keyword evidence="5 14" id="KW-0436">Ligase</keyword>
<keyword evidence="7" id="KW-0067">ATP-binding</keyword>
<evidence type="ECO:0000256" key="3">
    <source>
        <dbReference type="ARBA" id="ARBA00013047"/>
    </source>
</evidence>
<evidence type="ECO:0000256" key="6">
    <source>
        <dbReference type="ARBA" id="ARBA00022741"/>
    </source>
</evidence>
<comment type="catalytic activity">
    <reaction evidence="11">
        <text>2-formamido-N(1)-(5-O-phospho-beta-D-ribosyl)acetamidine + ATP = 5-amino-1-(5-phospho-beta-D-ribosyl)imidazole + ADP + phosphate + H(+)</text>
        <dbReference type="Rhea" id="RHEA:23032"/>
        <dbReference type="ChEBI" id="CHEBI:15378"/>
        <dbReference type="ChEBI" id="CHEBI:30616"/>
        <dbReference type="ChEBI" id="CHEBI:43474"/>
        <dbReference type="ChEBI" id="CHEBI:137981"/>
        <dbReference type="ChEBI" id="CHEBI:147287"/>
        <dbReference type="ChEBI" id="CHEBI:456216"/>
        <dbReference type="EC" id="6.3.3.1"/>
    </reaction>
</comment>
<dbReference type="Pfam" id="PF00586">
    <property type="entry name" value="AIRS"/>
    <property type="match status" value="1"/>
</dbReference>
<dbReference type="SUPFAM" id="SSF56042">
    <property type="entry name" value="PurM C-terminal domain-like"/>
    <property type="match status" value="1"/>
</dbReference>
<evidence type="ECO:0000256" key="10">
    <source>
        <dbReference type="ARBA" id="ARBA00033093"/>
    </source>
</evidence>
<dbReference type="InterPro" id="IPR016188">
    <property type="entry name" value="PurM-like_N"/>
</dbReference>
<dbReference type="SUPFAM" id="SSF55326">
    <property type="entry name" value="PurM N-terminal domain-like"/>
    <property type="match status" value="1"/>
</dbReference>
<evidence type="ECO:0000256" key="7">
    <source>
        <dbReference type="ARBA" id="ARBA00022840"/>
    </source>
</evidence>
<evidence type="ECO:0000256" key="8">
    <source>
        <dbReference type="ARBA" id="ARBA00031908"/>
    </source>
</evidence>
<comment type="caution">
    <text evidence="14">The sequence shown here is derived from an EMBL/GenBank/DDBJ whole genome shotgun (WGS) entry which is preliminary data.</text>
</comment>
<name>A0ABU3GZW9_9SPHI</name>
<dbReference type="EMBL" id="JAVLVU010000001">
    <property type="protein sequence ID" value="MDT3405220.1"/>
    <property type="molecule type" value="Genomic_DNA"/>
</dbReference>
<feature type="domain" description="PurM-like C-terminal" evidence="13">
    <location>
        <begin position="180"/>
        <end position="380"/>
    </location>
</feature>
<sequence length="392" mass="42991">MISEQRYDQRGVSASKDDVHQAIKNIDKGLYPKAFCKIIPDILTNDPAYCNIMHADGAGTKSSLAYVYWKQTGDLSVWRGIAQDAIIMNLDDLLCVGATDNILLSSTIGRNKNLIPGEVIAAIINGTEEILEELRSYGIGIYSTGGETADVGDLVRTVIVDSTVTCRLKREDVVSNHRIKPGNVIVGMASYGQATYEKEYNGGMGSNGLTSARHDVFNKTVAQQFPESFDPAVPESLVFSGGKNLTDLIDIGNGKTVTAGKLVLSPTRTYAPVIKAILDKYRNQIDGMVHCSGGAQTKVLHFVDDVHVVKDNLFPIPPLFKLIQQESGTDWQEMYKVFNMGHRMEVYVPEEIAADIISITQSFGIEAQIIGRVEEGKKQVTVKSEFGEFVYN</sequence>
<dbReference type="Gene3D" id="3.90.650.10">
    <property type="entry name" value="PurM-like C-terminal domain"/>
    <property type="match status" value="1"/>
</dbReference>
<protein>
    <recommendedName>
        <fullName evidence="4">Phosphoribosylformylglycinamidine cyclo-ligase</fullName>
        <ecNumber evidence="3">6.3.3.1</ecNumber>
    </recommendedName>
    <alternativeName>
        <fullName evidence="9">AIR synthase</fullName>
    </alternativeName>
    <alternativeName>
        <fullName evidence="10">AIRS</fullName>
    </alternativeName>
    <alternativeName>
        <fullName evidence="8">Phosphoribosyl-aminoimidazole synthetase</fullName>
    </alternativeName>
</protein>
<comment type="pathway">
    <text evidence="1">Purine metabolism; IMP biosynthesis via de novo pathway; 5-amino-1-(5-phospho-D-ribosyl)imidazole from N(2)-formyl-N(1)-(5-phospho-D-ribosyl)glycinamide: step 2/2.</text>
</comment>
<evidence type="ECO:0000256" key="11">
    <source>
        <dbReference type="ARBA" id="ARBA00049057"/>
    </source>
</evidence>
<dbReference type="InterPro" id="IPR036921">
    <property type="entry name" value="PurM-like_N_sf"/>
</dbReference>
<dbReference type="InterPro" id="IPR010918">
    <property type="entry name" value="PurM-like_C_dom"/>
</dbReference>
<evidence type="ECO:0000313" key="14">
    <source>
        <dbReference type="EMBL" id="MDT3405220.1"/>
    </source>
</evidence>
<dbReference type="Proteomes" id="UP001258315">
    <property type="component" value="Unassembled WGS sequence"/>
</dbReference>
<evidence type="ECO:0000256" key="1">
    <source>
        <dbReference type="ARBA" id="ARBA00004686"/>
    </source>
</evidence>
<dbReference type="RefSeq" id="WP_311953503.1">
    <property type="nucleotide sequence ID" value="NZ_JAVLVU010000001.1"/>
</dbReference>
<proteinExistence type="inferred from homology"/>
<comment type="similarity">
    <text evidence="2">Belongs to the AIR synthase family.</text>
</comment>
<evidence type="ECO:0000313" key="15">
    <source>
        <dbReference type="Proteomes" id="UP001258315"/>
    </source>
</evidence>
<evidence type="ECO:0000259" key="12">
    <source>
        <dbReference type="Pfam" id="PF00586"/>
    </source>
</evidence>
<dbReference type="GO" id="GO:0004641">
    <property type="term" value="F:phosphoribosylformylglycinamidine cyclo-ligase activity"/>
    <property type="evidence" value="ECO:0007669"/>
    <property type="project" value="UniProtKB-EC"/>
</dbReference>
<dbReference type="InterPro" id="IPR004733">
    <property type="entry name" value="PurM_cligase"/>
</dbReference>
<evidence type="ECO:0000256" key="5">
    <source>
        <dbReference type="ARBA" id="ARBA00022598"/>
    </source>
</evidence>
<dbReference type="PANTHER" id="PTHR10520:SF12">
    <property type="entry name" value="TRIFUNCTIONAL PURINE BIOSYNTHETIC PROTEIN ADENOSINE-3"/>
    <property type="match status" value="1"/>
</dbReference>
<organism evidence="14 15">
    <name type="scientific">Mucilaginibacter terrae</name>
    <dbReference type="NCBI Taxonomy" id="1955052"/>
    <lineage>
        <taxon>Bacteria</taxon>
        <taxon>Pseudomonadati</taxon>
        <taxon>Bacteroidota</taxon>
        <taxon>Sphingobacteriia</taxon>
        <taxon>Sphingobacteriales</taxon>
        <taxon>Sphingobacteriaceae</taxon>
        <taxon>Mucilaginibacter</taxon>
    </lineage>
</organism>
<evidence type="ECO:0000259" key="13">
    <source>
        <dbReference type="Pfam" id="PF02769"/>
    </source>
</evidence>
<gene>
    <name evidence="14" type="ORF">QE417_004292</name>
</gene>
<dbReference type="InterPro" id="IPR036676">
    <property type="entry name" value="PurM-like_C_sf"/>
</dbReference>
<evidence type="ECO:0000256" key="4">
    <source>
        <dbReference type="ARBA" id="ARBA00020367"/>
    </source>
</evidence>
<evidence type="ECO:0000256" key="2">
    <source>
        <dbReference type="ARBA" id="ARBA00010280"/>
    </source>
</evidence>
<dbReference type="Pfam" id="PF02769">
    <property type="entry name" value="AIRS_C"/>
    <property type="match status" value="1"/>
</dbReference>
<accession>A0ABU3GZW9</accession>
<reference evidence="15" key="1">
    <citation type="submission" date="2023-07" db="EMBL/GenBank/DDBJ databases">
        <title>Functional and genomic diversity of the sorghum phyllosphere microbiome.</title>
        <authorList>
            <person name="Shade A."/>
        </authorList>
    </citation>
    <scope>NUCLEOTIDE SEQUENCE [LARGE SCALE GENOMIC DNA]</scope>
    <source>
        <strain evidence="15">SORGH_AS_0422</strain>
    </source>
</reference>
<keyword evidence="6" id="KW-0547">Nucleotide-binding</keyword>
<dbReference type="Gene3D" id="3.30.1330.10">
    <property type="entry name" value="PurM-like, N-terminal domain"/>
    <property type="match status" value="1"/>
</dbReference>
<feature type="domain" description="PurM-like N-terminal" evidence="12">
    <location>
        <begin position="49"/>
        <end position="166"/>
    </location>
</feature>
<dbReference type="EC" id="6.3.3.1" evidence="3"/>
<keyword evidence="15" id="KW-1185">Reference proteome</keyword>